<accession>A0A2R6NM99</accession>
<evidence type="ECO:0000313" key="1">
    <source>
        <dbReference type="EMBL" id="PSR73416.1"/>
    </source>
</evidence>
<sequence length="91" mass="9325">MAVKVWISASFGTLTVPSPPAPGLAAPVSSETHWRMTPPRALTVLGVGPDVKESVEFVFWTDDGSTGFDLGRGALAVVTTSSSAKVGPLVG</sequence>
<gene>
    <name evidence="1" type="ORF">PHLCEN_2v10708</name>
</gene>
<dbReference type="EMBL" id="MLYV02001076">
    <property type="protein sequence ID" value="PSR73416.1"/>
    <property type="molecule type" value="Genomic_DNA"/>
</dbReference>
<dbReference type="Proteomes" id="UP000186601">
    <property type="component" value="Unassembled WGS sequence"/>
</dbReference>
<proteinExistence type="predicted"/>
<name>A0A2R6NM99_9APHY</name>
<dbReference type="AlphaFoldDB" id="A0A2R6NM99"/>
<organism evidence="1 2">
    <name type="scientific">Hermanssonia centrifuga</name>
    <dbReference type="NCBI Taxonomy" id="98765"/>
    <lineage>
        <taxon>Eukaryota</taxon>
        <taxon>Fungi</taxon>
        <taxon>Dikarya</taxon>
        <taxon>Basidiomycota</taxon>
        <taxon>Agaricomycotina</taxon>
        <taxon>Agaricomycetes</taxon>
        <taxon>Polyporales</taxon>
        <taxon>Meruliaceae</taxon>
        <taxon>Hermanssonia</taxon>
    </lineage>
</organism>
<protein>
    <submittedName>
        <fullName evidence="1">Uncharacterized protein</fullName>
    </submittedName>
</protein>
<evidence type="ECO:0000313" key="2">
    <source>
        <dbReference type="Proteomes" id="UP000186601"/>
    </source>
</evidence>
<comment type="caution">
    <text evidence="1">The sequence shown here is derived from an EMBL/GenBank/DDBJ whole genome shotgun (WGS) entry which is preliminary data.</text>
</comment>
<reference evidence="1 2" key="1">
    <citation type="submission" date="2018-02" db="EMBL/GenBank/DDBJ databases">
        <title>Genome sequence of the basidiomycete white-rot fungus Phlebia centrifuga.</title>
        <authorList>
            <person name="Granchi Z."/>
            <person name="Peng M."/>
            <person name="de Vries R.P."/>
            <person name="Hilden K."/>
            <person name="Makela M.R."/>
            <person name="Grigoriev I."/>
            <person name="Riley R."/>
        </authorList>
    </citation>
    <scope>NUCLEOTIDE SEQUENCE [LARGE SCALE GENOMIC DNA]</scope>
    <source>
        <strain evidence="1 2">FBCC195</strain>
    </source>
</reference>
<keyword evidence="2" id="KW-1185">Reference proteome</keyword>